<dbReference type="EC" id="2.5.1.75" evidence="10"/>
<keyword evidence="16" id="KW-1185">Reference proteome</keyword>
<evidence type="ECO:0000256" key="13">
    <source>
        <dbReference type="RuleBase" id="RU003785"/>
    </source>
</evidence>
<dbReference type="Proteomes" id="UP000516349">
    <property type="component" value="Chromosome"/>
</dbReference>
<proteinExistence type="inferred from homology"/>
<feature type="compositionally biased region" description="Basic and acidic residues" evidence="14">
    <location>
        <begin position="1"/>
        <end position="14"/>
    </location>
</feature>
<dbReference type="Gene3D" id="1.10.20.140">
    <property type="match status" value="1"/>
</dbReference>
<keyword evidence="6 10" id="KW-0547">Nucleotide-binding</keyword>
<keyword evidence="7 10" id="KW-0067">ATP-binding</keyword>
<accession>A0A7H1NRE9</accession>
<evidence type="ECO:0000256" key="10">
    <source>
        <dbReference type="HAMAP-Rule" id="MF_00185"/>
    </source>
</evidence>
<feature type="region of interest" description="Interaction with substrate tRNA" evidence="10">
    <location>
        <begin position="68"/>
        <end position="71"/>
    </location>
</feature>
<evidence type="ECO:0000256" key="2">
    <source>
        <dbReference type="ARBA" id="ARBA00003213"/>
    </source>
</evidence>
<dbReference type="SUPFAM" id="SSF52540">
    <property type="entry name" value="P-loop containing nucleoside triphosphate hydrolases"/>
    <property type="match status" value="2"/>
</dbReference>
<dbReference type="InterPro" id="IPR039657">
    <property type="entry name" value="Dimethylallyltransferase"/>
</dbReference>
<dbReference type="AlphaFoldDB" id="A0A7H1NRE9"/>
<feature type="binding site" evidence="10">
    <location>
        <begin position="45"/>
        <end position="50"/>
    </location>
    <ligand>
        <name>substrate</name>
    </ligand>
</feature>
<dbReference type="PANTHER" id="PTHR11088:SF60">
    <property type="entry name" value="TRNA DIMETHYLALLYLTRANSFERASE"/>
    <property type="match status" value="1"/>
</dbReference>
<comment type="similarity">
    <text evidence="3 10 13">Belongs to the IPP transferase family.</text>
</comment>
<dbReference type="Gene3D" id="3.40.50.300">
    <property type="entry name" value="P-loop containing nucleotide triphosphate hydrolases"/>
    <property type="match status" value="1"/>
</dbReference>
<evidence type="ECO:0000256" key="8">
    <source>
        <dbReference type="ARBA" id="ARBA00022842"/>
    </source>
</evidence>
<evidence type="ECO:0000256" key="4">
    <source>
        <dbReference type="ARBA" id="ARBA00022679"/>
    </source>
</evidence>
<keyword evidence="4 10" id="KW-0808">Transferase</keyword>
<feature type="site" description="Interaction with substrate tRNA" evidence="10">
    <location>
        <position position="134"/>
    </location>
</feature>
<comment type="function">
    <text evidence="2 10 12">Catalyzes the transfer of a dimethylallyl group onto the adenine at position 37 in tRNAs that read codons beginning with uridine, leading to the formation of N6-(dimethylallyl)adenosine (i(6)A).</text>
</comment>
<name>A0A7H1NRE9_9PROT</name>
<evidence type="ECO:0000256" key="9">
    <source>
        <dbReference type="ARBA" id="ARBA00049563"/>
    </source>
</evidence>
<protein>
    <recommendedName>
        <fullName evidence="10">tRNA dimethylallyltransferase</fullName>
        <ecNumber evidence="10">2.5.1.75</ecNumber>
    </recommendedName>
    <alternativeName>
        <fullName evidence="10">Dimethylallyl diphosphate:tRNA dimethylallyltransferase</fullName>
        <shortName evidence="10">DMAPP:tRNA dimethylallyltransferase</shortName>
        <shortName evidence="10">DMATase</shortName>
    </alternativeName>
    <alternativeName>
        <fullName evidence="10">Isopentenyl-diphosphate:tRNA isopentenyltransferase</fullName>
        <shortName evidence="10">IPP transferase</shortName>
        <shortName evidence="10">IPPT</shortName>
        <shortName evidence="10">IPTase</shortName>
    </alternativeName>
</protein>
<evidence type="ECO:0000256" key="5">
    <source>
        <dbReference type="ARBA" id="ARBA00022694"/>
    </source>
</evidence>
<dbReference type="Pfam" id="PF01715">
    <property type="entry name" value="IPPT"/>
    <property type="match status" value="1"/>
</dbReference>
<dbReference type="GO" id="GO:0052381">
    <property type="term" value="F:tRNA dimethylallyltransferase activity"/>
    <property type="evidence" value="ECO:0007669"/>
    <property type="project" value="UniProtKB-UniRule"/>
</dbReference>
<evidence type="ECO:0000313" key="16">
    <source>
        <dbReference type="Proteomes" id="UP000516349"/>
    </source>
</evidence>
<dbReference type="GO" id="GO:0005524">
    <property type="term" value="F:ATP binding"/>
    <property type="evidence" value="ECO:0007669"/>
    <property type="project" value="UniProtKB-UniRule"/>
</dbReference>
<keyword evidence="8 10" id="KW-0460">Magnesium</keyword>
<dbReference type="InterPro" id="IPR018022">
    <property type="entry name" value="IPT"/>
</dbReference>
<feature type="site" description="Interaction with substrate tRNA" evidence="10">
    <location>
        <position position="156"/>
    </location>
</feature>
<gene>
    <name evidence="10 15" type="primary">miaA</name>
    <name evidence="15" type="ORF">JGUZn3_11320</name>
</gene>
<evidence type="ECO:0000256" key="3">
    <source>
        <dbReference type="ARBA" id="ARBA00005842"/>
    </source>
</evidence>
<evidence type="ECO:0000313" key="15">
    <source>
        <dbReference type="EMBL" id="QNT78359.1"/>
    </source>
</evidence>
<dbReference type="NCBIfam" id="TIGR00174">
    <property type="entry name" value="miaA"/>
    <property type="match status" value="1"/>
</dbReference>
<dbReference type="EMBL" id="CP060244">
    <property type="protein sequence ID" value="QNT78359.1"/>
    <property type="molecule type" value="Genomic_DNA"/>
</dbReference>
<dbReference type="InterPro" id="IPR027417">
    <property type="entry name" value="P-loop_NTPase"/>
</dbReference>
<organism evidence="15 16">
    <name type="scientific">Entomobacter blattae</name>
    <dbReference type="NCBI Taxonomy" id="2762277"/>
    <lineage>
        <taxon>Bacteria</taxon>
        <taxon>Pseudomonadati</taxon>
        <taxon>Pseudomonadota</taxon>
        <taxon>Alphaproteobacteria</taxon>
        <taxon>Acetobacterales</taxon>
        <taxon>Acetobacteraceae</taxon>
        <taxon>Entomobacter</taxon>
    </lineage>
</organism>
<evidence type="ECO:0000256" key="14">
    <source>
        <dbReference type="SAM" id="MobiDB-lite"/>
    </source>
</evidence>
<reference evidence="15 16" key="1">
    <citation type="submission" date="2020-08" db="EMBL/GenBank/DDBJ databases">
        <title>Complete genome sequence of Entomobacter blattae G55GP.</title>
        <authorList>
            <person name="Poehlein A."/>
            <person name="Guzman J."/>
            <person name="Daniel R."/>
            <person name="Vilcinskas A."/>
        </authorList>
    </citation>
    <scope>NUCLEOTIDE SEQUENCE [LARGE SCALE GENOMIC DNA]</scope>
    <source>
        <strain evidence="15 16">G55GP</strain>
    </source>
</reference>
<evidence type="ECO:0000256" key="6">
    <source>
        <dbReference type="ARBA" id="ARBA00022741"/>
    </source>
</evidence>
<sequence length="353" mass="39618">MLENRPKEEEEHNQKQHSPQQQSVKQPSPKQRSLKPWALIIAGPTCSGKSALAFHVAQRLKGTIINADSMQVYKELRVLTARPIPQEEAEIPHELYGCLPASQAGSVAWWRSQALAALDTAIQQQRLPILCGGTGLYFNALVKGLASIPDPTPEVRLQSRALLQAEGSEGLYRQLERVDPQAAQRLHPSDGQRLARAWEVWKSTGRSITEWQSIPGLPPAPYRFMAIRLAPSRPVLRERIEARFAAMLDHGAVDEVKALLAQQLDPALPAMRAHGVPELIRFLSADCSLEQASQLAVQATVRYTKRQATWFAHHDLAEQGRYEIFAWNSSKNEQQMENMYNNSISFIIKMIDE</sequence>
<dbReference type="HAMAP" id="MF_00185">
    <property type="entry name" value="IPP_trans"/>
    <property type="match status" value="1"/>
</dbReference>
<evidence type="ECO:0000256" key="7">
    <source>
        <dbReference type="ARBA" id="ARBA00022840"/>
    </source>
</evidence>
<dbReference type="KEGG" id="ebla:JGUZn3_11320"/>
<keyword evidence="5 10" id="KW-0819">tRNA processing</keyword>
<comment type="catalytic activity">
    <reaction evidence="9 10 11">
        <text>adenosine(37) in tRNA + dimethylallyl diphosphate = N(6)-dimethylallyladenosine(37) in tRNA + diphosphate</text>
        <dbReference type="Rhea" id="RHEA:26482"/>
        <dbReference type="Rhea" id="RHEA-COMP:10162"/>
        <dbReference type="Rhea" id="RHEA-COMP:10375"/>
        <dbReference type="ChEBI" id="CHEBI:33019"/>
        <dbReference type="ChEBI" id="CHEBI:57623"/>
        <dbReference type="ChEBI" id="CHEBI:74411"/>
        <dbReference type="ChEBI" id="CHEBI:74415"/>
        <dbReference type="EC" id="2.5.1.75"/>
    </reaction>
</comment>
<comment type="cofactor">
    <cofactor evidence="1 10">
        <name>Mg(2+)</name>
        <dbReference type="ChEBI" id="CHEBI:18420"/>
    </cofactor>
</comment>
<evidence type="ECO:0000256" key="1">
    <source>
        <dbReference type="ARBA" id="ARBA00001946"/>
    </source>
</evidence>
<evidence type="ECO:0000256" key="11">
    <source>
        <dbReference type="RuleBase" id="RU003783"/>
    </source>
</evidence>
<feature type="region of interest" description="Interaction with substrate tRNA" evidence="10">
    <location>
        <begin position="192"/>
        <end position="196"/>
    </location>
</feature>
<comment type="caution">
    <text evidence="10">Lacks conserved residue(s) required for the propagation of feature annotation.</text>
</comment>
<feature type="compositionally biased region" description="Low complexity" evidence="14">
    <location>
        <begin position="16"/>
        <end position="29"/>
    </location>
</feature>
<evidence type="ECO:0000256" key="12">
    <source>
        <dbReference type="RuleBase" id="RU003784"/>
    </source>
</evidence>
<dbReference type="GO" id="GO:0006400">
    <property type="term" value="P:tRNA modification"/>
    <property type="evidence" value="ECO:0007669"/>
    <property type="project" value="TreeGrafter"/>
</dbReference>
<feature type="binding site" evidence="10">
    <location>
        <begin position="43"/>
        <end position="50"/>
    </location>
    <ligand>
        <name>ATP</name>
        <dbReference type="ChEBI" id="CHEBI:30616"/>
    </ligand>
</feature>
<comment type="subunit">
    <text evidence="10">Monomer.</text>
</comment>
<dbReference type="PANTHER" id="PTHR11088">
    <property type="entry name" value="TRNA DIMETHYLALLYLTRANSFERASE"/>
    <property type="match status" value="1"/>
</dbReference>
<feature type="region of interest" description="Disordered" evidence="14">
    <location>
        <begin position="1"/>
        <end position="29"/>
    </location>
</feature>